<reference evidence="1" key="1">
    <citation type="submission" date="2021-01" db="EMBL/GenBank/DDBJ databases">
        <title>Complete genome sequence of Clostridiales bacterium R-7.</title>
        <authorList>
            <person name="Mahoney-Kurpe S.C."/>
            <person name="Palevich N."/>
            <person name="Koike S."/>
            <person name="Moon C.D."/>
            <person name="Attwood G.T."/>
        </authorList>
    </citation>
    <scope>NUCLEOTIDE SEQUENCE</scope>
    <source>
        <strain evidence="1">R-7</strain>
    </source>
</reference>
<protein>
    <submittedName>
        <fullName evidence="1">Uncharacterized protein</fullName>
    </submittedName>
</protein>
<evidence type="ECO:0000313" key="2">
    <source>
        <dbReference type="Proteomes" id="UP000682782"/>
    </source>
</evidence>
<keyword evidence="2" id="KW-1185">Reference proteome</keyword>
<accession>A0AC61MWA8</accession>
<dbReference type="Proteomes" id="UP000682782">
    <property type="component" value="Chromosome"/>
</dbReference>
<sequence length="128" mass="14559">MKKAEMIEKLKAFPYDPAEYWVITGGAMVLYGIREESSDIDLGCTAGLANRLEQEGYLYKVTDDGNRWFKLGEDIEVFENWLFDTVDHVDGIPVISVQGLIEMKKDLGREKDLRDIALINDFLAHSAK</sequence>
<organism evidence="1 2">
    <name type="scientific">Aristaeella hokkaidonensis</name>
    <dbReference type="NCBI Taxonomy" id="3046382"/>
    <lineage>
        <taxon>Bacteria</taxon>
        <taxon>Bacillati</taxon>
        <taxon>Bacillota</taxon>
        <taxon>Clostridia</taxon>
        <taxon>Eubacteriales</taxon>
        <taxon>Aristaeellaceae</taxon>
        <taxon>Aristaeella</taxon>
    </lineage>
</organism>
<evidence type="ECO:0000313" key="1">
    <source>
        <dbReference type="EMBL" id="QUC66817.1"/>
    </source>
</evidence>
<dbReference type="EMBL" id="CP068393">
    <property type="protein sequence ID" value="QUC66817.1"/>
    <property type="molecule type" value="Genomic_DNA"/>
</dbReference>
<gene>
    <name evidence="1" type="ORF">JYE49_13365</name>
</gene>
<proteinExistence type="predicted"/>
<name>A0AC61MWA8_9FIRM</name>